<dbReference type="SUPFAM" id="SSF58104">
    <property type="entry name" value="Methyl-accepting chemotaxis protein (MCP) signaling domain"/>
    <property type="match status" value="1"/>
</dbReference>
<dbReference type="GO" id="GO:0005886">
    <property type="term" value="C:plasma membrane"/>
    <property type="evidence" value="ECO:0007669"/>
    <property type="project" value="TreeGrafter"/>
</dbReference>
<reference evidence="8 9" key="1">
    <citation type="journal article" date="2011" name="J. Bacteriol.">
        <title>Genome sequence of the mercury-methylating and pleomorphic Desulfovibrio africanus Strain Walvis Bay.</title>
        <authorList>
            <person name="Brown S.D."/>
            <person name="Wall J.D."/>
            <person name="Kucken A.M."/>
            <person name="Gilmour C.C."/>
            <person name="Podar M."/>
            <person name="Brandt C.C."/>
            <person name="Teshima H."/>
            <person name="Detter J.C."/>
            <person name="Han C.S."/>
            <person name="Land M.L."/>
            <person name="Lucas S."/>
            <person name="Han J."/>
            <person name="Pennacchio L."/>
            <person name="Nolan M."/>
            <person name="Pitluck S."/>
            <person name="Woyke T."/>
            <person name="Goodwin L."/>
            <person name="Palumbo A.V."/>
            <person name="Elias D.A."/>
        </authorList>
    </citation>
    <scope>NUCLEOTIDE SEQUENCE [LARGE SCALE GENOMIC DNA]</scope>
    <source>
        <strain evidence="8 9">Walvis Bay</strain>
    </source>
</reference>
<evidence type="ECO:0000256" key="4">
    <source>
        <dbReference type="PROSITE-ProRule" id="PRU00284"/>
    </source>
</evidence>
<dbReference type="InterPro" id="IPR004090">
    <property type="entry name" value="Chemotax_Me-accpt_rcpt"/>
</dbReference>
<dbReference type="EMBL" id="CP003221">
    <property type="protein sequence ID" value="EGJ51650.1"/>
    <property type="molecule type" value="Genomic_DNA"/>
</dbReference>
<dbReference type="KEGG" id="daf:Desaf_3363"/>
<evidence type="ECO:0000256" key="1">
    <source>
        <dbReference type="ARBA" id="ARBA00004370"/>
    </source>
</evidence>
<feature type="domain" description="Methyl-accepting transducer" evidence="7">
    <location>
        <begin position="273"/>
        <end position="488"/>
    </location>
</feature>
<evidence type="ECO:0000256" key="3">
    <source>
        <dbReference type="ARBA" id="ARBA00029447"/>
    </source>
</evidence>
<evidence type="ECO:0000256" key="2">
    <source>
        <dbReference type="ARBA" id="ARBA00022500"/>
    </source>
</evidence>
<dbReference type="InterPro" id="IPR051310">
    <property type="entry name" value="MCP_chemotaxis"/>
</dbReference>
<organism evidence="8 9">
    <name type="scientific">Desulfocurvibacter africanus subsp. africanus str. Walvis Bay</name>
    <dbReference type="NCBI Taxonomy" id="690850"/>
    <lineage>
        <taxon>Bacteria</taxon>
        <taxon>Pseudomonadati</taxon>
        <taxon>Thermodesulfobacteriota</taxon>
        <taxon>Desulfovibrionia</taxon>
        <taxon>Desulfovibrionales</taxon>
        <taxon>Desulfovibrionaceae</taxon>
        <taxon>Desulfocurvibacter</taxon>
    </lineage>
</organism>
<accession>F3YWS6</accession>
<dbReference type="PANTHER" id="PTHR43531">
    <property type="entry name" value="PROTEIN ICFG"/>
    <property type="match status" value="1"/>
</dbReference>
<keyword evidence="2" id="KW-0145">Chemotaxis</keyword>
<dbReference type="Pfam" id="PF00015">
    <property type="entry name" value="MCPsignal"/>
    <property type="match status" value="1"/>
</dbReference>
<evidence type="ECO:0000256" key="6">
    <source>
        <dbReference type="SAM" id="Phobius"/>
    </source>
</evidence>
<comment type="subcellular location">
    <subcellularLocation>
        <location evidence="1">Membrane</location>
    </subcellularLocation>
</comment>
<dbReference type="HOGENOM" id="CLU_000445_107_16_7"/>
<feature type="region of interest" description="Disordered" evidence="5">
    <location>
        <begin position="527"/>
        <end position="560"/>
    </location>
</feature>
<evidence type="ECO:0000256" key="5">
    <source>
        <dbReference type="SAM" id="MobiDB-lite"/>
    </source>
</evidence>
<keyword evidence="6" id="KW-0472">Membrane</keyword>
<dbReference type="Pfam" id="PF12729">
    <property type="entry name" value="4HB_MCP_1"/>
    <property type="match status" value="1"/>
</dbReference>
<name>F3YWS6_DESAF</name>
<keyword evidence="6" id="KW-1133">Transmembrane helix</keyword>
<dbReference type="eggNOG" id="COG0840">
    <property type="taxonomic scope" value="Bacteria"/>
</dbReference>
<dbReference type="InterPro" id="IPR004089">
    <property type="entry name" value="MCPsignal_dom"/>
</dbReference>
<dbReference type="GO" id="GO:0004888">
    <property type="term" value="F:transmembrane signaling receptor activity"/>
    <property type="evidence" value="ECO:0007669"/>
    <property type="project" value="InterPro"/>
</dbReference>
<dbReference type="PRINTS" id="PR00260">
    <property type="entry name" value="CHEMTRNSDUCR"/>
</dbReference>
<keyword evidence="4" id="KW-0807">Transducer</keyword>
<evidence type="ECO:0000313" key="9">
    <source>
        <dbReference type="Proteomes" id="UP000007844"/>
    </source>
</evidence>
<sequence length="560" mass="60121">MSLKMRLFGGFALVSLIVALSGIFNFWGTSRLTGHIDEISDVRLPGIQSLLVMNEAQTAIKAAERTLLSAAITEEERQRQFVNIKESWSEADEAWKVYEPLPKTERGAAKCSELEQAWNAWRQDMDEFISLAQRYTQDRSSENQDNMARQALTVNAVSYNKAEALMIELVGINKQEAQNAVDRAETDSSLITSATVSVVLAGVLLSIFLAVIIARNVLKQLGDDPAVIGEIVGNVAQGDLMVQFRNQNAVGVYADIKVMAERLRDVVAEVRSAADNVASGSEELSAASESLSQGATEQAASVEEISSSMEEMAANIRQNAENAQQTEKIALKAAADARQGGEAVEQTVGAMKEIADKISIIEEIARQTNLLALNAAIEAARAGEHGKGFAVVAAEVRKLAERSGSAAGEISELSATSVHVAEQAGEMLRKIVPDIQRTAELVQEIAAASNEQNSGAEQINKAIQQLDMVVQQNASGSEETASTSEELSSQAEQLQQTISFFKVETAHTAKASQTRTQQVVSAAKRNVQIGAGKPGNGNGGSKKIALSMGKDVSDHDFERF</sequence>
<dbReference type="GO" id="GO:0007165">
    <property type="term" value="P:signal transduction"/>
    <property type="evidence" value="ECO:0007669"/>
    <property type="project" value="UniProtKB-KW"/>
</dbReference>
<feature type="compositionally biased region" description="Low complexity" evidence="5">
    <location>
        <begin position="279"/>
        <end position="292"/>
    </location>
</feature>
<dbReference type="SMART" id="SM00283">
    <property type="entry name" value="MA"/>
    <property type="match status" value="1"/>
</dbReference>
<dbReference type="GO" id="GO:0006935">
    <property type="term" value="P:chemotaxis"/>
    <property type="evidence" value="ECO:0007669"/>
    <property type="project" value="UniProtKB-KW"/>
</dbReference>
<protein>
    <submittedName>
        <fullName evidence="8">Methyl-accepting chemotaxis sensory transducer</fullName>
    </submittedName>
</protein>
<proteinExistence type="inferred from homology"/>
<dbReference type="SUPFAM" id="SSF47170">
    <property type="entry name" value="Aspartate receptor, ligand-binding domain"/>
    <property type="match status" value="1"/>
</dbReference>
<dbReference type="PANTHER" id="PTHR43531:SF11">
    <property type="entry name" value="METHYL-ACCEPTING CHEMOTAXIS PROTEIN 3"/>
    <property type="match status" value="1"/>
</dbReference>
<keyword evidence="6" id="KW-0812">Transmembrane</keyword>
<dbReference type="PROSITE" id="PS50111">
    <property type="entry name" value="CHEMOTAXIS_TRANSDUC_2"/>
    <property type="match status" value="1"/>
</dbReference>
<dbReference type="FunFam" id="1.10.287.950:FF:000001">
    <property type="entry name" value="Methyl-accepting chemotaxis sensory transducer"/>
    <property type="match status" value="1"/>
</dbReference>
<feature type="transmembrane region" description="Helical" evidence="6">
    <location>
        <begin position="190"/>
        <end position="214"/>
    </location>
</feature>
<keyword evidence="9" id="KW-1185">Reference proteome</keyword>
<feature type="region of interest" description="Disordered" evidence="5">
    <location>
        <begin position="279"/>
        <end position="300"/>
    </location>
</feature>
<evidence type="ECO:0000259" key="7">
    <source>
        <dbReference type="PROSITE" id="PS50111"/>
    </source>
</evidence>
<dbReference type="CDD" id="cd11386">
    <property type="entry name" value="MCP_signal"/>
    <property type="match status" value="1"/>
</dbReference>
<evidence type="ECO:0000313" key="8">
    <source>
        <dbReference type="EMBL" id="EGJ51650.1"/>
    </source>
</evidence>
<dbReference type="AlphaFoldDB" id="F3YWS6"/>
<dbReference type="STRING" id="690850.Desaf_3363"/>
<comment type="similarity">
    <text evidence="3">Belongs to the methyl-accepting chemotaxis (MCP) protein family.</text>
</comment>
<dbReference type="InterPro" id="IPR024478">
    <property type="entry name" value="HlyB_4HB_MCP"/>
</dbReference>
<gene>
    <name evidence="8" type="ORF">Desaf_3363</name>
</gene>
<dbReference type="Gene3D" id="1.10.287.950">
    <property type="entry name" value="Methyl-accepting chemotaxis protein"/>
    <property type="match status" value="1"/>
</dbReference>
<dbReference type="InterPro" id="IPR035440">
    <property type="entry name" value="4HB_MCP_dom_sf"/>
</dbReference>
<feature type="compositionally biased region" description="Basic and acidic residues" evidence="5">
    <location>
        <begin position="551"/>
        <end position="560"/>
    </location>
</feature>
<dbReference type="Proteomes" id="UP000007844">
    <property type="component" value="Chromosome"/>
</dbReference>